<gene>
    <name evidence="4" type="ORF">ABS32_07580</name>
</gene>
<evidence type="ECO:0000259" key="3">
    <source>
        <dbReference type="Pfam" id="PF04366"/>
    </source>
</evidence>
<dbReference type="CDD" id="cd11524">
    <property type="entry name" value="SYLF"/>
    <property type="match status" value="1"/>
</dbReference>
<name>A0A0R2X593_9BACT</name>
<dbReference type="PANTHER" id="PTHR15629">
    <property type="entry name" value="SH3YL1 PROTEIN"/>
    <property type="match status" value="1"/>
</dbReference>
<evidence type="ECO:0000313" key="5">
    <source>
        <dbReference type="Proteomes" id="UP000051557"/>
    </source>
</evidence>
<feature type="domain" description="Ysc84 actin-binding" evidence="3">
    <location>
        <begin position="97"/>
        <end position="219"/>
    </location>
</feature>
<accession>A0A0R2X593</accession>
<dbReference type="EMBL" id="LIDM01000376">
    <property type="protein sequence ID" value="KRP31165.1"/>
    <property type="molecule type" value="Genomic_DNA"/>
</dbReference>
<dbReference type="GO" id="GO:0035091">
    <property type="term" value="F:phosphatidylinositol binding"/>
    <property type="evidence" value="ECO:0007669"/>
    <property type="project" value="TreeGrafter"/>
</dbReference>
<dbReference type="Pfam" id="PF04366">
    <property type="entry name" value="Ysc84"/>
    <property type="match status" value="1"/>
</dbReference>
<keyword evidence="2" id="KW-0732">Signal</keyword>
<comment type="caution">
    <text evidence="4">The sequence shown here is derived from an EMBL/GenBank/DDBJ whole genome shotgun (WGS) entry which is preliminary data.</text>
</comment>
<dbReference type="InterPro" id="IPR051702">
    <property type="entry name" value="SH3_domain_YSC84-like"/>
</dbReference>
<dbReference type="PANTHER" id="PTHR15629:SF2">
    <property type="entry name" value="SH3 DOMAIN-CONTAINING YSC84-LIKE PROTEIN 1"/>
    <property type="match status" value="1"/>
</dbReference>
<feature type="region of interest" description="Disordered" evidence="1">
    <location>
        <begin position="222"/>
        <end position="241"/>
    </location>
</feature>
<proteinExistence type="predicted"/>
<dbReference type="Proteomes" id="UP000051557">
    <property type="component" value="Unassembled WGS sequence"/>
</dbReference>
<feature type="signal peptide" evidence="2">
    <location>
        <begin position="1"/>
        <end position="21"/>
    </location>
</feature>
<reference evidence="4 5" key="1">
    <citation type="submission" date="2015-10" db="EMBL/GenBank/DDBJ databases">
        <title>Metagenome-Assembled Genomes uncover a global brackish microbiome.</title>
        <authorList>
            <person name="Hugerth L.W."/>
            <person name="Larsson J."/>
            <person name="Alneberg J."/>
            <person name="Lindh M.V."/>
            <person name="Legrand C."/>
            <person name="Pinhassi J."/>
            <person name="Andersson A.F."/>
        </authorList>
    </citation>
    <scope>NUCLEOTIDE SEQUENCE [LARGE SCALE GENOMIC DNA]</scope>
    <source>
        <strain evidence="4">BACL9 MAG-120820-bin42</strain>
    </source>
</reference>
<evidence type="ECO:0000256" key="2">
    <source>
        <dbReference type="SAM" id="SignalP"/>
    </source>
</evidence>
<protein>
    <recommendedName>
        <fullName evidence="3">Ysc84 actin-binding domain-containing protein</fullName>
    </recommendedName>
</protein>
<sequence length="241" mass="25426">MYKTMVTLLILSGMCLGSVYAGSTLGESIDKTVDILEQYGKAQGDSIPRNVFHECKGLVILTVYKAAFLIGAEGGEGLVVMRRGKKWSPPSGISAAGAGVGFQAGGTVQDYVLLLNTEEAVKQFMQKGNYTSSAAVEGTAGPVGRELSAGVATVNAPVYTYSFSKGLFGGVSLSGLGFASADDTNENFYGERLNPREILDGKVKKTPEAVQKLWKALEELDQKPAIKGKTPSPEGKKKSTS</sequence>
<evidence type="ECO:0000256" key="1">
    <source>
        <dbReference type="SAM" id="MobiDB-lite"/>
    </source>
</evidence>
<dbReference type="AlphaFoldDB" id="A0A0R2X593"/>
<organism evidence="4 5">
    <name type="scientific">Verrucomicrobia subdivision 6 bacterium BACL9 MAG-120820-bin42</name>
    <dbReference type="NCBI Taxonomy" id="1655634"/>
    <lineage>
        <taxon>Bacteria</taxon>
        <taxon>Pseudomonadati</taxon>
        <taxon>Verrucomicrobiota</taxon>
        <taxon>Verrucomicrobiia</taxon>
        <taxon>Verrucomicrobiales</taxon>
        <taxon>Verrucomicrobia subdivision 6</taxon>
    </lineage>
</organism>
<evidence type="ECO:0000313" key="4">
    <source>
        <dbReference type="EMBL" id="KRP31165.1"/>
    </source>
</evidence>
<dbReference type="InterPro" id="IPR007461">
    <property type="entry name" value="Ysc84_actin-binding"/>
</dbReference>
<feature type="chain" id="PRO_5006427636" description="Ysc84 actin-binding domain-containing protein" evidence="2">
    <location>
        <begin position="22"/>
        <end position="241"/>
    </location>
</feature>